<evidence type="ECO:0000256" key="1">
    <source>
        <dbReference type="ARBA" id="ARBA00022679"/>
    </source>
</evidence>
<dbReference type="OrthoDB" id="9763290at2"/>
<evidence type="ECO:0000313" key="4">
    <source>
        <dbReference type="EMBL" id="TCP43907.1"/>
    </source>
</evidence>
<dbReference type="Gene3D" id="3.60.20.10">
    <property type="entry name" value="Glutamine Phosphoribosylpyrophosphate, subunit 1, domain 1"/>
    <property type="match status" value="1"/>
</dbReference>
<proteinExistence type="predicted"/>
<dbReference type="Proteomes" id="UP000294911">
    <property type="component" value="Unassembled WGS sequence"/>
</dbReference>
<organism evidence="4 5">
    <name type="scientific">Tamaricihabitans halophyticus</name>
    <dbReference type="NCBI Taxonomy" id="1262583"/>
    <lineage>
        <taxon>Bacteria</taxon>
        <taxon>Bacillati</taxon>
        <taxon>Actinomycetota</taxon>
        <taxon>Actinomycetes</taxon>
        <taxon>Pseudonocardiales</taxon>
        <taxon>Pseudonocardiaceae</taxon>
        <taxon>Tamaricihabitans</taxon>
    </lineage>
</organism>
<protein>
    <submittedName>
        <fullName evidence="4">Glutamine amidotransferase-like protein</fullName>
    </submittedName>
</protein>
<accession>A0A4R2Q5K4</accession>
<dbReference type="PANTHER" id="PTHR11907">
    <property type="entry name" value="AMIDOPHOSPHORIBOSYLTRANSFERASE"/>
    <property type="match status" value="1"/>
</dbReference>
<dbReference type="EMBL" id="SLXQ01000020">
    <property type="protein sequence ID" value="TCP43907.1"/>
    <property type="molecule type" value="Genomic_DNA"/>
</dbReference>
<name>A0A4R2Q5K4_9PSEU</name>
<dbReference type="SUPFAM" id="SSF56235">
    <property type="entry name" value="N-terminal nucleophile aminohydrolases (Ntn hydrolases)"/>
    <property type="match status" value="1"/>
</dbReference>
<evidence type="ECO:0000256" key="2">
    <source>
        <dbReference type="ARBA" id="ARBA00022962"/>
    </source>
</evidence>
<dbReference type="PROSITE" id="PS51278">
    <property type="entry name" value="GATASE_TYPE_2"/>
    <property type="match status" value="1"/>
</dbReference>
<dbReference type="GO" id="GO:0016740">
    <property type="term" value="F:transferase activity"/>
    <property type="evidence" value="ECO:0007669"/>
    <property type="project" value="UniProtKB-KW"/>
</dbReference>
<reference evidence="4 5" key="1">
    <citation type="submission" date="2019-03" db="EMBL/GenBank/DDBJ databases">
        <title>Genomic Encyclopedia of Type Strains, Phase IV (KMG-IV): sequencing the most valuable type-strain genomes for metagenomic binning, comparative biology and taxonomic classification.</title>
        <authorList>
            <person name="Goeker M."/>
        </authorList>
    </citation>
    <scope>NUCLEOTIDE SEQUENCE [LARGE SCALE GENOMIC DNA]</scope>
    <source>
        <strain evidence="4 5">DSM 45765</strain>
    </source>
</reference>
<keyword evidence="2 4" id="KW-0315">Glutamine amidotransferase</keyword>
<feature type="domain" description="Glutamine amidotransferase type-2" evidence="3">
    <location>
        <begin position="2"/>
        <end position="229"/>
    </location>
</feature>
<keyword evidence="5" id="KW-1185">Reference proteome</keyword>
<keyword evidence="1 4" id="KW-0808">Transferase</keyword>
<evidence type="ECO:0000313" key="5">
    <source>
        <dbReference type="Proteomes" id="UP000294911"/>
    </source>
</evidence>
<gene>
    <name evidence="4" type="ORF">EV191_12061</name>
</gene>
<dbReference type="Pfam" id="PF13522">
    <property type="entry name" value="GATase_6"/>
    <property type="match status" value="1"/>
</dbReference>
<dbReference type="AlphaFoldDB" id="A0A4R2Q5K4"/>
<dbReference type="RefSeq" id="WP_132880544.1">
    <property type="nucleotide sequence ID" value="NZ_SLXQ01000020.1"/>
</dbReference>
<dbReference type="InterPro" id="IPR029055">
    <property type="entry name" value="Ntn_hydrolases_N"/>
</dbReference>
<sequence length="230" mass="25057">MCGIVGLHLKNPALHGQLGSLLAPMLDCMTSRGPDSAGLALYHDEGARTVMDVYKDVGLPKEICARYDIASRTGFQGIGHTRMATESAVTTEHSHPFTPTEQLALVHNGSFSNHATIRRRLVREGHVFDTDNDSEVAARYIADQMTKGADLDDAMRMVLKEFDGFFTLLVTTSSQFAVLRDSFACKPAVVAETADYVAFGSEYHALASLPGLAEATVFEPSPEVVYTWSR</sequence>
<comment type="caution">
    <text evidence="4">The sequence shown here is derived from an EMBL/GenBank/DDBJ whole genome shotgun (WGS) entry which is preliminary data.</text>
</comment>
<dbReference type="InterPro" id="IPR017932">
    <property type="entry name" value="GATase_2_dom"/>
</dbReference>
<evidence type="ECO:0000259" key="3">
    <source>
        <dbReference type="PROSITE" id="PS51278"/>
    </source>
</evidence>